<dbReference type="InterPro" id="IPR023048">
    <property type="entry name" value="NADH:quinone_OxRdtase_FMN_depd"/>
</dbReference>
<keyword evidence="1 6" id="KW-0285">Flavoprotein</keyword>
<evidence type="ECO:0000256" key="2">
    <source>
        <dbReference type="ARBA" id="ARBA00022643"/>
    </source>
</evidence>
<evidence type="ECO:0000256" key="6">
    <source>
        <dbReference type="HAMAP-Rule" id="MF_01216"/>
    </source>
</evidence>
<keyword evidence="3 6" id="KW-0560">Oxidoreductase</keyword>
<dbReference type="PANTHER" id="PTHR43741:SF4">
    <property type="entry name" value="FMN-DEPENDENT NADH:QUINONE OXIDOREDUCTASE"/>
    <property type="match status" value="1"/>
</dbReference>
<organism evidence="8 9">
    <name type="scientific">Sinomicrobium oceani</name>
    <dbReference type="NCBI Taxonomy" id="1150368"/>
    <lineage>
        <taxon>Bacteria</taxon>
        <taxon>Pseudomonadati</taxon>
        <taxon>Bacteroidota</taxon>
        <taxon>Flavobacteriia</taxon>
        <taxon>Flavobacteriales</taxon>
        <taxon>Flavobacteriaceae</taxon>
        <taxon>Sinomicrobium</taxon>
    </lineage>
</organism>
<feature type="domain" description="Flavodoxin-like fold" evidence="7">
    <location>
        <begin position="2"/>
        <end position="196"/>
    </location>
</feature>
<evidence type="ECO:0000259" key="7">
    <source>
        <dbReference type="Pfam" id="PF02525"/>
    </source>
</evidence>
<comment type="function">
    <text evidence="6">Also exhibits azoreductase activity. Catalyzes the reductive cleavage of the azo bond in aromatic azo compounds to the corresponding amines.</text>
</comment>
<evidence type="ECO:0000256" key="1">
    <source>
        <dbReference type="ARBA" id="ARBA00022630"/>
    </source>
</evidence>
<evidence type="ECO:0000256" key="3">
    <source>
        <dbReference type="ARBA" id="ARBA00023002"/>
    </source>
</evidence>
<comment type="cofactor">
    <cofactor evidence="6">
        <name>FMN</name>
        <dbReference type="ChEBI" id="CHEBI:58210"/>
    </cofactor>
    <text evidence="6">Binds 1 FMN per subunit.</text>
</comment>
<dbReference type="GO" id="GO:0010181">
    <property type="term" value="F:FMN binding"/>
    <property type="evidence" value="ECO:0007669"/>
    <property type="project" value="UniProtKB-UniRule"/>
</dbReference>
<dbReference type="InterPro" id="IPR050104">
    <property type="entry name" value="FMN-dep_NADH:Q_OxRdtase_AzoR1"/>
</dbReference>
<dbReference type="PANTHER" id="PTHR43741">
    <property type="entry name" value="FMN-DEPENDENT NADH-AZOREDUCTASE 1"/>
    <property type="match status" value="1"/>
</dbReference>
<comment type="function">
    <text evidence="6">Quinone reductase that provides resistance to thiol-specific stress caused by electrophilic quinones.</text>
</comment>
<comment type="caution">
    <text evidence="6">Lacks conserved residue(s) required for the propagation of feature annotation.</text>
</comment>
<dbReference type="GO" id="GO:0016652">
    <property type="term" value="F:oxidoreductase activity, acting on NAD(P)H as acceptor"/>
    <property type="evidence" value="ECO:0007669"/>
    <property type="project" value="UniProtKB-UniRule"/>
</dbReference>
<comment type="catalytic activity">
    <reaction evidence="6">
        <text>2 a quinone + NADH + H(+) = 2 a 1,4-benzosemiquinone + NAD(+)</text>
        <dbReference type="Rhea" id="RHEA:65952"/>
        <dbReference type="ChEBI" id="CHEBI:15378"/>
        <dbReference type="ChEBI" id="CHEBI:57540"/>
        <dbReference type="ChEBI" id="CHEBI:57945"/>
        <dbReference type="ChEBI" id="CHEBI:132124"/>
        <dbReference type="ChEBI" id="CHEBI:134225"/>
    </reaction>
</comment>
<feature type="binding site" evidence="6">
    <location>
        <begin position="96"/>
        <end position="99"/>
    </location>
    <ligand>
        <name>FMN</name>
        <dbReference type="ChEBI" id="CHEBI:58210"/>
    </ligand>
</feature>
<dbReference type="EMBL" id="FPJE01000006">
    <property type="protein sequence ID" value="SFW39641.1"/>
    <property type="molecule type" value="Genomic_DNA"/>
</dbReference>
<evidence type="ECO:0000256" key="4">
    <source>
        <dbReference type="ARBA" id="ARBA00023027"/>
    </source>
</evidence>
<dbReference type="InterPro" id="IPR003680">
    <property type="entry name" value="Flavodoxin_fold"/>
</dbReference>
<keyword evidence="9" id="KW-1185">Reference proteome</keyword>
<gene>
    <name evidence="6" type="primary">azoR</name>
    <name evidence="8" type="ORF">SAMN02927921_01497</name>
</gene>
<dbReference type="RefSeq" id="WP_072316720.1">
    <property type="nucleotide sequence ID" value="NZ_FPJE01000006.1"/>
</dbReference>
<protein>
    <recommendedName>
        <fullName evidence="6">FMN dependent NADH:quinone oxidoreductase</fullName>
        <ecNumber evidence="6">1.6.5.-</ecNumber>
    </recommendedName>
    <alternativeName>
        <fullName evidence="6">Azo-dye reductase</fullName>
    </alternativeName>
    <alternativeName>
        <fullName evidence="6">FMN-dependent NADH-azo compound oxidoreductase</fullName>
    </alternativeName>
    <alternativeName>
        <fullName evidence="6">FMN-dependent NADH-azoreductase</fullName>
        <ecNumber evidence="6">1.7.1.17</ecNumber>
    </alternativeName>
</protein>
<dbReference type="GO" id="GO:0016655">
    <property type="term" value="F:oxidoreductase activity, acting on NAD(P)H, quinone or similar compound as acceptor"/>
    <property type="evidence" value="ECO:0007669"/>
    <property type="project" value="InterPro"/>
</dbReference>
<dbReference type="Pfam" id="PF02525">
    <property type="entry name" value="Flavodoxin_2"/>
    <property type="match status" value="1"/>
</dbReference>
<keyword evidence="2 6" id="KW-0288">FMN</keyword>
<proteinExistence type="inferred from homology"/>
<dbReference type="GO" id="GO:0009055">
    <property type="term" value="F:electron transfer activity"/>
    <property type="evidence" value="ECO:0007669"/>
    <property type="project" value="UniProtKB-UniRule"/>
</dbReference>
<feature type="binding site" evidence="6">
    <location>
        <begin position="16"/>
        <end position="18"/>
    </location>
    <ligand>
        <name>FMN</name>
        <dbReference type="ChEBI" id="CHEBI:58210"/>
    </ligand>
</feature>
<comment type="subunit">
    <text evidence="6">Homodimer.</text>
</comment>
<comment type="catalytic activity">
    <reaction evidence="5">
        <text>N,N-dimethyl-1,4-phenylenediamine + anthranilate + 2 NAD(+) = 2-(4-dimethylaminophenyl)diazenylbenzoate + 2 NADH + 2 H(+)</text>
        <dbReference type="Rhea" id="RHEA:55872"/>
        <dbReference type="ChEBI" id="CHEBI:15378"/>
        <dbReference type="ChEBI" id="CHEBI:15783"/>
        <dbReference type="ChEBI" id="CHEBI:16567"/>
        <dbReference type="ChEBI" id="CHEBI:57540"/>
        <dbReference type="ChEBI" id="CHEBI:57945"/>
        <dbReference type="ChEBI" id="CHEBI:71579"/>
        <dbReference type="EC" id="1.7.1.17"/>
    </reaction>
    <physiologicalReaction direction="right-to-left" evidence="5">
        <dbReference type="Rhea" id="RHEA:55874"/>
    </physiologicalReaction>
</comment>
<dbReference type="STRING" id="1150368.SAMN02927921_01497"/>
<accession>A0A1K1NWJ3</accession>
<sequence length="200" mass="22312">MKNILHIKSGLQGQNSYSTKLGNAIVERLKESHPEVRVKERDLVREAFPHLQSETLTAFFTPEEDRTPENIRAVQPSERAVRELFEADIIVLDVPMYNFNIPSQLKSWIDHIARAGITFRYTENGPEGLVTGKKVYIALASGGVYSEGPNQGYDFIPPYLKAVLGFMGMTDIEIFRAEGTAIESSRADAVERALETAVLA</sequence>
<keyword evidence="4 6" id="KW-0520">NAD</keyword>
<dbReference type="Proteomes" id="UP000182248">
    <property type="component" value="Unassembled WGS sequence"/>
</dbReference>
<dbReference type="SUPFAM" id="SSF52218">
    <property type="entry name" value="Flavoproteins"/>
    <property type="match status" value="1"/>
</dbReference>
<dbReference type="HAMAP" id="MF_01216">
    <property type="entry name" value="Azoreductase_type1"/>
    <property type="match status" value="1"/>
</dbReference>
<evidence type="ECO:0000313" key="9">
    <source>
        <dbReference type="Proteomes" id="UP000182248"/>
    </source>
</evidence>
<name>A0A1K1NWJ3_9FLAO</name>
<comment type="similarity">
    <text evidence="6">Belongs to the azoreductase type 1 family.</text>
</comment>
<dbReference type="InterPro" id="IPR029039">
    <property type="entry name" value="Flavoprotein-like_sf"/>
</dbReference>
<dbReference type="OrthoDB" id="9805013at2"/>
<reference evidence="8 9" key="1">
    <citation type="submission" date="2016-11" db="EMBL/GenBank/DDBJ databases">
        <authorList>
            <person name="Jaros S."/>
            <person name="Januszkiewicz K."/>
            <person name="Wedrychowicz H."/>
        </authorList>
    </citation>
    <scope>NUCLEOTIDE SEQUENCE [LARGE SCALE GENOMIC DNA]</scope>
    <source>
        <strain evidence="8 9">CGMCC 1.12145</strain>
    </source>
</reference>
<dbReference type="Gene3D" id="3.40.50.360">
    <property type="match status" value="1"/>
</dbReference>
<dbReference type="EC" id="1.7.1.17" evidence="6"/>
<dbReference type="AlphaFoldDB" id="A0A1K1NWJ3"/>
<evidence type="ECO:0000313" key="8">
    <source>
        <dbReference type="EMBL" id="SFW39641.1"/>
    </source>
</evidence>
<evidence type="ECO:0000256" key="5">
    <source>
        <dbReference type="ARBA" id="ARBA00048542"/>
    </source>
</evidence>
<dbReference type="EC" id="1.6.5.-" evidence="6"/>